<dbReference type="SMART" id="SM00342">
    <property type="entry name" value="HTH_ARAC"/>
    <property type="match status" value="1"/>
</dbReference>
<sequence>MNNKFSVSLRNQSFYIDYFDSWKSNKIMKTYHLHQDYEIFYLLEGECVYLINGKTWYVEKDQLVLISKNVMHKTRKVKGKNYARMVINFREDFLPEAEQELVHKLFHCSPPVVPIPVAKQSGINRIIQNLYFEYQNKENYLNLYGRTLLTQLLIESLRIVEEKGESSGGKVNLTYGKGSQDISEIVTYINNSFSSDVSLSSLSRQFHRNEQYISRLFKQVTGCNIVDYVNAVRINEAKRLLLETDMKIYQIAHRIGYSNPVHLWRVFTRITGTSPNQYREDHSNIEAETDDSR</sequence>
<reference evidence="6" key="1">
    <citation type="submission" date="2016-10" db="EMBL/GenBank/DDBJ databases">
        <authorList>
            <person name="Varghese N."/>
            <person name="Submissions S."/>
        </authorList>
    </citation>
    <scope>NUCLEOTIDE SEQUENCE [LARGE SCALE GENOMIC DNA]</scope>
    <source>
        <strain evidence="6">CGMCC 1.3704</strain>
    </source>
</reference>
<dbReference type="Pfam" id="PF02311">
    <property type="entry name" value="AraC_binding"/>
    <property type="match status" value="1"/>
</dbReference>
<evidence type="ECO:0000313" key="6">
    <source>
        <dbReference type="Proteomes" id="UP000183557"/>
    </source>
</evidence>
<keyword evidence="2" id="KW-0238">DNA-binding</keyword>
<dbReference type="PANTHER" id="PTHR43280:SF2">
    <property type="entry name" value="HTH-TYPE TRANSCRIPTIONAL REGULATOR EXSA"/>
    <property type="match status" value="1"/>
</dbReference>
<organism evidence="5 6">
    <name type="scientific">Halobacillus dabanensis</name>
    <dbReference type="NCBI Taxonomy" id="240302"/>
    <lineage>
        <taxon>Bacteria</taxon>
        <taxon>Bacillati</taxon>
        <taxon>Bacillota</taxon>
        <taxon>Bacilli</taxon>
        <taxon>Bacillales</taxon>
        <taxon>Bacillaceae</taxon>
        <taxon>Halobacillus</taxon>
    </lineage>
</organism>
<dbReference type="GO" id="GO:0043565">
    <property type="term" value="F:sequence-specific DNA binding"/>
    <property type="evidence" value="ECO:0007669"/>
    <property type="project" value="InterPro"/>
</dbReference>
<evidence type="ECO:0000259" key="4">
    <source>
        <dbReference type="PROSITE" id="PS01124"/>
    </source>
</evidence>
<dbReference type="Proteomes" id="UP000183557">
    <property type="component" value="Unassembled WGS sequence"/>
</dbReference>
<dbReference type="InterPro" id="IPR018062">
    <property type="entry name" value="HTH_AraC-typ_CS"/>
</dbReference>
<accession>A0A1I3V0V6</accession>
<dbReference type="InterPro" id="IPR014710">
    <property type="entry name" value="RmlC-like_jellyroll"/>
</dbReference>
<evidence type="ECO:0000256" key="3">
    <source>
        <dbReference type="ARBA" id="ARBA00023163"/>
    </source>
</evidence>
<dbReference type="InterPro" id="IPR018060">
    <property type="entry name" value="HTH_AraC"/>
</dbReference>
<dbReference type="SUPFAM" id="SSF46689">
    <property type="entry name" value="Homeodomain-like"/>
    <property type="match status" value="2"/>
</dbReference>
<dbReference type="PROSITE" id="PS00041">
    <property type="entry name" value="HTH_ARAC_FAMILY_1"/>
    <property type="match status" value="1"/>
</dbReference>
<protein>
    <submittedName>
        <fullName evidence="5">AraC-like ligand binding domain-containing protein</fullName>
    </submittedName>
</protein>
<keyword evidence="3" id="KW-0804">Transcription</keyword>
<name>A0A1I3V0V6_HALDA</name>
<proteinExistence type="predicted"/>
<dbReference type="PANTHER" id="PTHR43280">
    <property type="entry name" value="ARAC-FAMILY TRANSCRIPTIONAL REGULATOR"/>
    <property type="match status" value="1"/>
</dbReference>
<dbReference type="AlphaFoldDB" id="A0A1I3V0V6"/>
<dbReference type="GO" id="GO:0003700">
    <property type="term" value="F:DNA-binding transcription factor activity"/>
    <property type="evidence" value="ECO:0007669"/>
    <property type="project" value="InterPro"/>
</dbReference>
<dbReference type="Gene3D" id="1.10.10.60">
    <property type="entry name" value="Homeodomain-like"/>
    <property type="match status" value="2"/>
</dbReference>
<dbReference type="PROSITE" id="PS01124">
    <property type="entry name" value="HTH_ARAC_FAMILY_2"/>
    <property type="match status" value="1"/>
</dbReference>
<dbReference type="InterPro" id="IPR003313">
    <property type="entry name" value="AraC-bd"/>
</dbReference>
<dbReference type="Gene3D" id="2.60.120.10">
    <property type="entry name" value="Jelly Rolls"/>
    <property type="match status" value="1"/>
</dbReference>
<gene>
    <name evidence="5" type="ORF">SAMN04487936_105101</name>
</gene>
<feature type="domain" description="HTH araC/xylS-type" evidence="4">
    <location>
        <begin position="183"/>
        <end position="281"/>
    </location>
</feature>
<evidence type="ECO:0000256" key="2">
    <source>
        <dbReference type="ARBA" id="ARBA00023125"/>
    </source>
</evidence>
<dbReference type="SUPFAM" id="SSF51215">
    <property type="entry name" value="Regulatory protein AraC"/>
    <property type="match status" value="1"/>
</dbReference>
<evidence type="ECO:0000256" key="1">
    <source>
        <dbReference type="ARBA" id="ARBA00023015"/>
    </source>
</evidence>
<dbReference type="EMBL" id="FOSB01000005">
    <property type="protein sequence ID" value="SFJ89304.1"/>
    <property type="molecule type" value="Genomic_DNA"/>
</dbReference>
<dbReference type="InterPro" id="IPR009057">
    <property type="entry name" value="Homeodomain-like_sf"/>
</dbReference>
<dbReference type="OrthoDB" id="506156at2"/>
<evidence type="ECO:0000313" key="5">
    <source>
        <dbReference type="EMBL" id="SFJ89304.1"/>
    </source>
</evidence>
<dbReference type="Pfam" id="PF12833">
    <property type="entry name" value="HTH_18"/>
    <property type="match status" value="1"/>
</dbReference>
<dbReference type="RefSeq" id="WP_075036407.1">
    <property type="nucleotide sequence ID" value="NZ_FOSB01000005.1"/>
</dbReference>
<keyword evidence="1" id="KW-0805">Transcription regulation</keyword>
<keyword evidence="6" id="KW-1185">Reference proteome</keyword>
<dbReference type="InterPro" id="IPR037923">
    <property type="entry name" value="HTH-like"/>
</dbReference>